<dbReference type="GeneID" id="28998345"/>
<evidence type="ECO:0000313" key="2">
    <source>
        <dbReference type="Proteomes" id="UP000077315"/>
    </source>
</evidence>
<keyword evidence="2" id="KW-1185">Reference proteome</keyword>
<name>A0A162T5B8_PHYB8</name>
<dbReference type="Proteomes" id="UP000077315">
    <property type="component" value="Unassembled WGS sequence"/>
</dbReference>
<dbReference type="EMBL" id="KV441003">
    <property type="protein sequence ID" value="OAD66372.1"/>
    <property type="molecule type" value="Genomic_DNA"/>
</dbReference>
<dbReference type="AlphaFoldDB" id="A0A162T5B8"/>
<organism evidence="1 2">
    <name type="scientific">Phycomyces blakesleeanus (strain ATCC 8743b / DSM 1359 / FGSC 10004 / NBRC 33097 / NRRL 1555)</name>
    <dbReference type="NCBI Taxonomy" id="763407"/>
    <lineage>
        <taxon>Eukaryota</taxon>
        <taxon>Fungi</taxon>
        <taxon>Fungi incertae sedis</taxon>
        <taxon>Mucoromycota</taxon>
        <taxon>Mucoromycotina</taxon>
        <taxon>Mucoromycetes</taxon>
        <taxon>Mucorales</taxon>
        <taxon>Phycomycetaceae</taxon>
        <taxon>Phycomyces</taxon>
    </lineage>
</organism>
<proteinExistence type="predicted"/>
<dbReference type="VEuPathDB" id="FungiDB:PHYBLDRAFT_175182"/>
<accession>A0A162T5B8</accession>
<dbReference type="InParanoid" id="A0A162T5B8"/>
<sequence length="159" mass="18114">MCPIENELARHSFSANIIQDDMLPFMIINPLNEIGNSMEDSNGKWTVKSFTVQRENNHLQLQRSLASEHEVAVVNEKVENETNTVVVSGRNNSVWLQRIMAQNTTLYHQREDLEQLIDVPGIDEAELQAISGLLREAINGIDTLRNANSSRFRNLNTQR</sequence>
<reference evidence="2" key="1">
    <citation type="submission" date="2015-06" db="EMBL/GenBank/DDBJ databases">
        <title>Expansion of signal transduction pathways in fungi by whole-genome duplication.</title>
        <authorList>
            <consortium name="DOE Joint Genome Institute"/>
            <person name="Corrochano L.M."/>
            <person name="Kuo A."/>
            <person name="Marcet-Houben M."/>
            <person name="Polaino S."/>
            <person name="Salamov A."/>
            <person name="Villalobos J.M."/>
            <person name="Alvarez M.I."/>
            <person name="Avalos J."/>
            <person name="Benito E.P."/>
            <person name="Benoit I."/>
            <person name="Burger G."/>
            <person name="Camino L.P."/>
            <person name="Canovas D."/>
            <person name="Cerda-Olmedo E."/>
            <person name="Cheng J.-F."/>
            <person name="Dominguez A."/>
            <person name="Elias M."/>
            <person name="Eslava A.P."/>
            <person name="Glaser F."/>
            <person name="Grimwood J."/>
            <person name="Gutierrez G."/>
            <person name="Heitman J."/>
            <person name="Henrissat B."/>
            <person name="Iturriaga E.A."/>
            <person name="Lang B.F."/>
            <person name="Lavin J.L."/>
            <person name="Lee S."/>
            <person name="Li W."/>
            <person name="Lindquist E."/>
            <person name="Lopez-Garcia S."/>
            <person name="Luque E.M."/>
            <person name="Marcos A.T."/>
            <person name="Martin J."/>
            <person name="McCluskey K."/>
            <person name="Medina H.R."/>
            <person name="Miralles-Duran A."/>
            <person name="Miyazaki A."/>
            <person name="Munoz-Torres E."/>
            <person name="Oguiza J.A."/>
            <person name="Ohm R."/>
            <person name="Olmedo M."/>
            <person name="Orejas M."/>
            <person name="Ortiz-Castellanos L."/>
            <person name="Pisabarro A.G."/>
            <person name="Rodriguez-Romero J."/>
            <person name="Ruiz-Herrera J."/>
            <person name="Ruiz-Vazquez R."/>
            <person name="Sanz C."/>
            <person name="Schackwitz W."/>
            <person name="Schmutz J."/>
            <person name="Shahriari M."/>
            <person name="Shelest E."/>
            <person name="Silva-Franco F."/>
            <person name="Soanes D."/>
            <person name="Syed K."/>
            <person name="Tagua V.G."/>
            <person name="Talbot N.J."/>
            <person name="Thon M."/>
            <person name="De vries R.P."/>
            <person name="Wiebenga A."/>
            <person name="Yadav J.S."/>
            <person name="Braun E.L."/>
            <person name="Baker S."/>
            <person name="Garre V."/>
            <person name="Horwitz B."/>
            <person name="Torres-Martinez S."/>
            <person name="Idnurm A."/>
            <person name="Herrera-Estrella A."/>
            <person name="Gabaldon T."/>
            <person name="Grigoriev I.V."/>
        </authorList>
    </citation>
    <scope>NUCLEOTIDE SEQUENCE [LARGE SCALE GENOMIC DNA]</scope>
    <source>
        <strain evidence="2">NRRL 1555(-)</strain>
    </source>
</reference>
<gene>
    <name evidence="1" type="ORF">PHYBLDRAFT_175182</name>
</gene>
<protein>
    <submittedName>
        <fullName evidence="1">Uncharacterized protein</fullName>
    </submittedName>
</protein>
<evidence type="ECO:0000313" key="1">
    <source>
        <dbReference type="EMBL" id="OAD66372.1"/>
    </source>
</evidence>
<dbReference type="RefSeq" id="XP_018284412.1">
    <property type="nucleotide sequence ID" value="XM_018437439.1"/>
</dbReference>